<reference evidence="2 3" key="1">
    <citation type="submission" date="2019-12" db="EMBL/GenBank/DDBJ databases">
        <title>A genome sequence resource for the geographically widespread anthracnose pathogen Colletotrichum asianum.</title>
        <authorList>
            <person name="Meng Y."/>
        </authorList>
    </citation>
    <scope>NUCLEOTIDE SEQUENCE [LARGE SCALE GENOMIC DNA]</scope>
    <source>
        <strain evidence="2 3">ICMP 18580</strain>
    </source>
</reference>
<gene>
    <name evidence="2" type="ORF">GQ607_000602</name>
</gene>
<name>A0A8H3WUI5_9PEZI</name>
<organism evidence="2 3">
    <name type="scientific">Colletotrichum asianum</name>
    <dbReference type="NCBI Taxonomy" id="702518"/>
    <lineage>
        <taxon>Eukaryota</taxon>
        <taxon>Fungi</taxon>
        <taxon>Dikarya</taxon>
        <taxon>Ascomycota</taxon>
        <taxon>Pezizomycotina</taxon>
        <taxon>Sordariomycetes</taxon>
        <taxon>Hypocreomycetidae</taxon>
        <taxon>Glomerellales</taxon>
        <taxon>Glomerellaceae</taxon>
        <taxon>Colletotrichum</taxon>
        <taxon>Colletotrichum gloeosporioides species complex</taxon>
    </lineage>
</organism>
<dbReference type="AlphaFoldDB" id="A0A8H3WUI5"/>
<keyword evidence="3" id="KW-1185">Reference proteome</keyword>
<evidence type="ECO:0000313" key="3">
    <source>
        <dbReference type="Proteomes" id="UP000434172"/>
    </source>
</evidence>
<protein>
    <submittedName>
        <fullName evidence="2">Uncharacterized protein</fullName>
    </submittedName>
</protein>
<evidence type="ECO:0000313" key="2">
    <source>
        <dbReference type="EMBL" id="KAF0332586.1"/>
    </source>
</evidence>
<evidence type="ECO:0000256" key="1">
    <source>
        <dbReference type="SAM" id="MobiDB-lite"/>
    </source>
</evidence>
<comment type="caution">
    <text evidence="2">The sequence shown here is derived from an EMBL/GenBank/DDBJ whole genome shotgun (WGS) entry which is preliminary data.</text>
</comment>
<accession>A0A8H3WUI5</accession>
<proteinExistence type="predicted"/>
<feature type="region of interest" description="Disordered" evidence="1">
    <location>
        <begin position="1"/>
        <end position="34"/>
    </location>
</feature>
<dbReference type="EMBL" id="WOWK01000001">
    <property type="protein sequence ID" value="KAF0332586.1"/>
    <property type="molecule type" value="Genomic_DNA"/>
</dbReference>
<dbReference type="Proteomes" id="UP000434172">
    <property type="component" value="Unassembled WGS sequence"/>
</dbReference>
<sequence length="34" mass="3989">MWDKAKDCAEGESNPRLPDAAGWQRRILPLNHRR</sequence>